<keyword evidence="1" id="KW-0812">Transmembrane</keyword>
<feature type="transmembrane region" description="Helical" evidence="1">
    <location>
        <begin position="60"/>
        <end position="81"/>
    </location>
</feature>
<name>A0A560FSF1_9PROT</name>
<protein>
    <submittedName>
        <fullName evidence="2">Uncharacterized protein</fullName>
    </submittedName>
</protein>
<dbReference type="AlphaFoldDB" id="A0A560FSF1"/>
<feature type="transmembrane region" description="Helical" evidence="1">
    <location>
        <begin position="29"/>
        <end position="54"/>
    </location>
</feature>
<evidence type="ECO:0000256" key="1">
    <source>
        <dbReference type="SAM" id="Phobius"/>
    </source>
</evidence>
<evidence type="ECO:0000313" key="2">
    <source>
        <dbReference type="EMBL" id="TWB24539.1"/>
    </source>
</evidence>
<reference evidence="2 3" key="1">
    <citation type="submission" date="2019-06" db="EMBL/GenBank/DDBJ databases">
        <title>Genomic Encyclopedia of Type Strains, Phase IV (KMG-V): Genome sequencing to study the core and pangenomes of soil and plant-associated prokaryotes.</title>
        <authorList>
            <person name="Whitman W."/>
        </authorList>
    </citation>
    <scope>NUCLEOTIDE SEQUENCE [LARGE SCALE GENOMIC DNA]</scope>
    <source>
        <strain evidence="2 3">BR 11880</strain>
    </source>
</reference>
<sequence>MSSASDSPTDDGETVSVDTSDPTVACLSIVSWSMAIAALGAIVLLAVILLMLGVSQYTFLMVWFIGAPFAAAVAALGALFIQLGQAAQRRRH</sequence>
<dbReference type="RefSeq" id="WP_145748137.1">
    <property type="nucleotide sequence ID" value="NZ_VITN01000001.1"/>
</dbReference>
<dbReference type="OrthoDB" id="7366665at2"/>
<comment type="caution">
    <text evidence="2">The sequence shown here is derived from an EMBL/GenBank/DDBJ whole genome shotgun (WGS) entry which is preliminary data.</text>
</comment>
<dbReference type="EMBL" id="VITN01000001">
    <property type="protein sequence ID" value="TWB24539.1"/>
    <property type="molecule type" value="Genomic_DNA"/>
</dbReference>
<keyword evidence="1" id="KW-0472">Membrane</keyword>
<proteinExistence type="predicted"/>
<accession>A0A560FSF1</accession>
<dbReference type="Proteomes" id="UP000319859">
    <property type="component" value="Unassembled WGS sequence"/>
</dbReference>
<evidence type="ECO:0000313" key="3">
    <source>
        <dbReference type="Proteomes" id="UP000319859"/>
    </source>
</evidence>
<gene>
    <name evidence="2" type="ORF">FBZ89_101165</name>
</gene>
<keyword evidence="1" id="KW-1133">Transmembrane helix</keyword>
<organism evidence="2 3">
    <name type="scientific">Nitrospirillum amazonense</name>
    <dbReference type="NCBI Taxonomy" id="28077"/>
    <lineage>
        <taxon>Bacteria</taxon>
        <taxon>Pseudomonadati</taxon>
        <taxon>Pseudomonadota</taxon>
        <taxon>Alphaproteobacteria</taxon>
        <taxon>Rhodospirillales</taxon>
        <taxon>Azospirillaceae</taxon>
        <taxon>Nitrospirillum</taxon>
    </lineage>
</organism>